<keyword evidence="1 2" id="KW-0732">Signal</keyword>
<name>A0A916N2V9_9BACT</name>
<dbReference type="InterPro" id="IPR050955">
    <property type="entry name" value="Plant_Biomass_Hydrol_Est"/>
</dbReference>
<dbReference type="InterPro" id="IPR029058">
    <property type="entry name" value="AB_hydrolase_fold"/>
</dbReference>
<dbReference type="PANTHER" id="PTHR43037">
    <property type="entry name" value="UNNAMED PRODUCT-RELATED"/>
    <property type="match status" value="1"/>
</dbReference>
<dbReference type="EMBL" id="CAJRAF010000001">
    <property type="protein sequence ID" value="CAG4991867.1"/>
    <property type="molecule type" value="Genomic_DNA"/>
</dbReference>
<feature type="signal peptide" evidence="2">
    <location>
        <begin position="1"/>
        <end position="21"/>
    </location>
</feature>
<evidence type="ECO:0000313" key="4">
    <source>
        <dbReference type="EMBL" id="CAG4991867.1"/>
    </source>
</evidence>
<evidence type="ECO:0000256" key="1">
    <source>
        <dbReference type="ARBA" id="ARBA00022729"/>
    </source>
</evidence>
<dbReference type="AlphaFoldDB" id="A0A916N2V9"/>
<keyword evidence="5" id="KW-1185">Reference proteome</keyword>
<dbReference type="Gene3D" id="3.40.50.1820">
    <property type="entry name" value="alpha/beta hydrolase"/>
    <property type="match status" value="1"/>
</dbReference>
<comment type="caution">
    <text evidence="4">The sequence shown here is derived from an EMBL/GenBank/DDBJ whole genome shotgun (WGS) entry which is preliminary data.</text>
</comment>
<evidence type="ECO:0000313" key="5">
    <source>
        <dbReference type="Proteomes" id="UP000680038"/>
    </source>
</evidence>
<dbReference type="GO" id="GO:0016787">
    <property type="term" value="F:hydrolase activity"/>
    <property type="evidence" value="ECO:0007669"/>
    <property type="project" value="InterPro"/>
</dbReference>
<evidence type="ECO:0000256" key="2">
    <source>
        <dbReference type="SAM" id="SignalP"/>
    </source>
</evidence>
<protein>
    <recommendedName>
        <fullName evidence="3">Phospholipase/carboxylesterase/thioesterase domain-containing protein</fullName>
    </recommendedName>
</protein>
<dbReference type="PANTHER" id="PTHR43037:SF1">
    <property type="entry name" value="BLL1128 PROTEIN"/>
    <property type="match status" value="1"/>
</dbReference>
<dbReference type="Proteomes" id="UP000680038">
    <property type="component" value="Unassembled WGS sequence"/>
</dbReference>
<accession>A0A916N2V9</accession>
<organism evidence="4 5">
    <name type="scientific">Dyadobacter helix</name>
    <dbReference type="NCBI Taxonomy" id="2822344"/>
    <lineage>
        <taxon>Bacteria</taxon>
        <taxon>Pseudomonadati</taxon>
        <taxon>Bacteroidota</taxon>
        <taxon>Cytophagia</taxon>
        <taxon>Cytophagales</taxon>
        <taxon>Spirosomataceae</taxon>
        <taxon>Dyadobacter</taxon>
    </lineage>
</organism>
<dbReference type="InterPro" id="IPR003140">
    <property type="entry name" value="PLipase/COase/thioEstase"/>
</dbReference>
<feature type="chain" id="PRO_5037711734" description="Phospholipase/carboxylesterase/thioesterase domain-containing protein" evidence="2">
    <location>
        <begin position="22"/>
        <end position="557"/>
    </location>
</feature>
<gene>
    <name evidence="4" type="ORF">DYBT9275_00845</name>
</gene>
<sequence length="557" mass="62742">MRFRLFVIFLMISHNSFVSVAQKLSAGPQVLTFHSDSDDTEQPYGLYIPQNYDASKKYPLVVMLHGAGSNHRLALRRIFGKSNVGDETDVEASRYFPKWDDVDYVVVTPYARGTAGYQGIPEQDVYDVLADARRRFNIDENRIYLTGLSMGGGGTLWIGLTRPDIWAAIAPVCPAPPPGTFGLAANSLNFPVHFFHGDADPTVPVEGTRKWVSHLQDIGVEVSYKEFVDVKHDSWVSAYDAGFIFEWFKPVVRNPFPDKVNFVSNRYKYNKAYWVTFDRLSQDKYAEIEAKFEGPNRLTISTKDLDGFTLRLKGHPKFIDGKSVELKLDGTALISAGDSLISFSRTAKGWSLKSRDVRNTGLQKEKGAEGPIFDAFSSRHIYVYGTADNPDETERKARIAIANQAANWSYYRGDFLGRVMFFPRVLADKDLRPSDLEESNLILFGTKETNSVIARHAAVLPIHLNSSAKDYGLFFIFPSNGRYLVISSGLPWWMGAKDLGHPFVPVNHRKLAELKDFILFKESPEQIVSDGYFNSNWKLPDHSREAMQQSGIITVAK</sequence>
<dbReference type="RefSeq" id="WP_215237563.1">
    <property type="nucleotide sequence ID" value="NZ_CAJRAF010000001.1"/>
</dbReference>
<reference evidence="4" key="1">
    <citation type="submission" date="2021-04" db="EMBL/GenBank/DDBJ databases">
        <authorList>
            <person name="Rodrigo-Torres L."/>
            <person name="Arahal R. D."/>
            <person name="Lucena T."/>
        </authorList>
    </citation>
    <scope>NUCLEOTIDE SEQUENCE</scope>
    <source>
        <strain evidence="4">CECT 9275</strain>
    </source>
</reference>
<proteinExistence type="predicted"/>
<feature type="domain" description="Phospholipase/carboxylesterase/thioesterase" evidence="3">
    <location>
        <begin position="126"/>
        <end position="236"/>
    </location>
</feature>
<dbReference type="SUPFAM" id="SSF53474">
    <property type="entry name" value="alpha/beta-Hydrolases"/>
    <property type="match status" value="1"/>
</dbReference>
<dbReference type="Pfam" id="PF02230">
    <property type="entry name" value="Abhydrolase_2"/>
    <property type="match status" value="1"/>
</dbReference>
<evidence type="ECO:0000259" key="3">
    <source>
        <dbReference type="Pfam" id="PF02230"/>
    </source>
</evidence>